<feature type="compositionally biased region" description="Basic and acidic residues" evidence="1">
    <location>
        <begin position="67"/>
        <end position="108"/>
    </location>
</feature>
<feature type="compositionally biased region" description="Polar residues" evidence="1">
    <location>
        <begin position="159"/>
        <end position="189"/>
    </location>
</feature>
<feature type="compositionally biased region" description="Acidic residues" evidence="1">
    <location>
        <begin position="51"/>
        <end position="62"/>
    </location>
</feature>
<dbReference type="Proteomes" id="UP000077202">
    <property type="component" value="Unassembled WGS sequence"/>
</dbReference>
<evidence type="ECO:0000313" key="3">
    <source>
        <dbReference type="Proteomes" id="UP000077202"/>
    </source>
</evidence>
<accession>A0A176WF80</accession>
<sequence length="228" mass="25900">MIQNDFRLELYVPKVLDASSTRSIQSECAFCDAPAKEDVQVNQVDLSSDKNDEEEEWPEEEVMCGRVETRSSKRSKDDERDNRKHSRKSDDRKTRGEEKASSKADSRSAGRPSAMREPPSAWPDTKTDKEAVRVLKQEYVPDIKDKVTELLKEALPQSLRASPSQDTTIAHSLHTQRSLRKSSANSPQDSCKILLLRTRLLRAPPTPHSQNSLRKIAANYNAARRDLR</sequence>
<reference evidence="2" key="1">
    <citation type="submission" date="2016-03" db="EMBL/GenBank/DDBJ databases">
        <title>Mechanisms controlling the formation of the plant cell surface in tip-growing cells are functionally conserved among land plants.</title>
        <authorList>
            <person name="Honkanen S."/>
            <person name="Jones V.A."/>
            <person name="Morieri G."/>
            <person name="Champion C."/>
            <person name="Hetherington A.J."/>
            <person name="Kelly S."/>
            <person name="Saint-Marcoux D."/>
            <person name="Proust H."/>
            <person name="Prescott H."/>
            <person name="Dolan L."/>
        </authorList>
    </citation>
    <scope>NUCLEOTIDE SEQUENCE [LARGE SCALE GENOMIC DNA]</scope>
    <source>
        <tissue evidence="2">Whole gametophyte</tissue>
    </source>
</reference>
<gene>
    <name evidence="2" type="ORF">AXG93_3072s1000</name>
</gene>
<feature type="region of interest" description="Disordered" evidence="1">
    <location>
        <begin position="34"/>
        <end position="129"/>
    </location>
</feature>
<evidence type="ECO:0000256" key="1">
    <source>
        <dbReference type="SAM" id="MobiDB-lite"/>
    </source>
</evidence>
<dbReference type="AlphaFoldDB" id="A0A176WF80"/>
<organism evidence="2 3">
    <name type="scientific">Marchantia polymorpha subsp. ruderalis</name>
    <dbReference type="NCBI Taxonomy" id="1480154"/>
    <lineage>
        <taxon>Eukaryota</taxon>
        <taxon>Viridiplantae</taxon>
        <taxon>Streptophyta</taxon>
        <taxon>Embryophyta</taxon>
        <taxon>Marchantiophyta</taxon>
        <taxon>Marchantiopsida</taxon>
        <taxon>Marchantiidae</taxon>
        <taxon>Marchantiales</taxon>
        <taxon>Marchantiaceae</taxon>
        <taxon>Marchantia</taxon>
    </lineage>
</organism>
<protein>
    <submittedName>
        <fullName evidence="2">Uncharacterized protein</fullName>
    </submittedName>
</protein>
<name>A0A176WF80_MARPO</name>
<keyword evidence="3" id="KW-1185">Reference proteome</keyword>
<evidence type="ECO:0000313" key="2">
    <source>
        <dbReference type="EMBL" id="OAE31777.1"/>
    </source>
</evidence>
<feature type="region of interest" description="Disordered" evidence="1">
    <location>
        <begin position="158"/>
        <end position="189"/>
    </location>
</feature>
<proteinExistence type="predicted"/>
<dbReference type="EMBL" id="LVLJ01000984">
    <property type="protein sequence ID" value="OAE31777.1"/>
    <property type="molecule type" value="Genomic_DNA"/>
</dbReference>
<comment type="caution">
    <text evidence="2">The sequence shown here is derived from an EMBL/GenBank/DDBJ whole genome shotgun (WGS) entry which is preliminary data.</text>
</comment>